<keyword evidence="1" id="KW-1133">Transmembrane helix</keyword>
<dbReference type="PANTHER" id="PTHR34220:SF7">
    <property type="entry name" value="SENSOR HISTIDINE KINASE YPDA"/>
    <property type="match status" value="1"/>
</dbReference>
<feature type="transmembrane region" description="Helical" evidence="1">
    <location>
        <begin position="241"/>
        <end position="261"/>
    </location>
</feature>
<evidence type="ECO:0000313" key="3">
    <source>
        <dbReference type="EMBL" id="PXX37266.1"/>
    </source>
</evidence>
<comment type="caution">
    <text evidence="3">The sequence shown here is derived from an EMBL/GenBank/DDBJ whole genome shotgun (WGS) entry which is preliminary data.</text>
</comment>
<feature type="transmembrane region" description="Helical" evidence="1">
    <location>
        <begin position="207"/>
        <end position="226"/>
    </location>
</feature>
<dbReference type="AlphaFoldDB" id="A0A318IMP7"/>
<dbReference type="GO" id="GO:0016020">
    <property type="term" value="C:membrane"/>
    <property type="evidence" value="ECO:0007669"/>
    <property type="project" value="InterPro"/>
</dbReference>
<keyword evidence="1" id="KW-0812">Transmembrane</keyword>
<keyword evidence="1" id="KW-0472">Membrane</keyword>
<protein>
    <submittedName>
        <fullName evidence="3">Histidine kinase</fullName>
    </submittedName>
</protein>
<proteinExistence type="predicted"/>
<gene>
    <name evidence="3" type="ORF">DFR42_11729</name>
</gene>
<feature type="transmembrane region" description="Helical" evidence="1">
    <location>
        <begin position="344"/>
        <end position="361"/>
    </location>
</feature>
<reference evidence="3 4" key="1">
    <citation type="submission" date="2018-05" db="EMBL/GenBank/DDBJ databases">
        <title>Genomic Encyclopedia of Type Strains, Phase IV (KMG-IV): sequencing the most valuable type-strain genomes for metagenomic binning, comparative biology and taxonomic classification.</title>
        <authorList>
            <person name="Goeker M."/>
        </authorList>
    </citation>
    <scope>NUCLEOTIDE SEQUENCE [LARGE SCALE GENOMIC DNA]</scope>
    <source>
        <strain evidence="3 4">DSM 19792</strain>
    </source>
</reference>
<keyword evidence="3" id="KW-0418">Kinase</keyword>
<keyword evidence="3" id="KW-0808">Transferase</keyword>
<dbReference type="PANTHER" id="PTHR34220">
    <property type="entry name" value="SENSOR HISTIDINE KINASE YPDA"/>
    <property type="match status" value="1"/>
</dbReference>
<dbReference type="EMBL" id="QJKB01000017">
    <property type="protein sequence ID" value="PXX37266.1"/>
    <property type="molecule type" value="Genomic_DNA"/>
</dbReference>
<keyword evidence="4" id="KW-1185">Reference proteome</keyword>
<sequence length="560" mass="63411">MSSHFTKCLLFFLFFLVLKPCLAQVDLMGLRFHHLPGDFSRCGESGLVSLPEQAAQAGFSLHDLKAKQHYCLAARFMMPAMPGENPSLSLSLLAATEVFIDGVKVGSNGKPAITSEAEIPGLIDYSISLRPGQLQQGMHLLVLKISSHQGSEQVKNPFYDFSVNEQQNPHANKNKQIILPLLLTGALLLVALLFTGLTLFYQRHAHWIIFSILCLIASNLLMVESWRDLVGYAYPFHITRLYLVTGLTWIFSILLPLYFLLLFRFKHVWEIVSTLALLTASVNFISPYFDLKSLMMFAVALLASLIINVIAYRRKENTSRISLAVVLCSLLLFLIPAFRFAETGFALSVCFVLLTLLLQLIQQFARDRQKAALATQLENQLLRRSLQPHFLMNSLSLVTELLHQSPQQAEEFIQALGREFRMLNEYASHTSIALTQELDLCQNYLEIMSTRLQKKCYLQIQGDASSIMIPPAMLLTVLENAFSHNKYKQETRFELTIHRDQKSVEIIMKLPVVSPRRHVGTGTGHNYIQQSLQEVFDGRATYVTEQTGEIWQARFQLPSV</sequence>
<evidence type="ECO:0000256" key="1">
    <source>
        <dbReference type="SAM" id="Phobius"/>
    </source>
</evidence>
<feature type="transmembrane region" description="Helical" evidence="1">
    <location>
        <begin position="268"/>
        <end position="288"/>
    </location>
</feature>
<feature type="domain" description="Signal transduction histidine kinase internal region" evidence="2">
    <location>
        <begin position="378"/>
        <end position="455"/>
    </location>
</feature>
<evidence type="ECO:0000259" key="2">
    <source>
        <dbReference type="Pfam" id="PF06580"/>
    </source>
</evidence>
<feature type="transmembrane region" description="Helical" evidence="1">
    <location>
        <begin position="321"/>
        <end position="338"/>
    </location>
</feature>
<dbReference type="GO" id="GO:0000155">
    <property type="term" value="F:phosphorelay sensor kinase activity"/>
    <property type="evidence" value="ECO:0007669"/>
    <property type="project" value="InterPro"/>
</dbReference>
<evidence type="ECO:0000313" key="4">
    <source>
        <dbReference type="Proteomes" id="UP000247792"/>
    </source>
</evidence>
<dbReference type="InterPro" id="IPR010559">
    <property type="entry name" value="Sig_transdc_His_kin_internal"/>
</dbReference>
<organism evidence="3 4">
    <name type="scientific">Undibacterium pigrum</name>
    <dbReference type="NCBI Taxonomy" id="401470"/>
    <lineage>
        <taxon>Bacteria</taxon>
        <taxon>Pseudomonadati</taxon>
        <taxon>Pseudomonadota</taxon>
        <taxon>Betaproteobacteria</taxon>
        <taxon>Burkholderiales</taxon>
        <taxon>Oxalobacteraceae</taxon>
        <taxon>Undibacterium</taxon>
    </lineage>
</organism>
<name>A0A318IMP7_9BURK</name>
<dbReference type="Proteomes" id="UP000247792">
    <property type="component" value="Unassembled WGS sequence"/>
</dbReference>
<accession>A0A318IMP7</accession>
<dbReference type="OrthoDB" id="625140at2"/>
<dbReference type="Pfam" id="PF06580">
    <property type="entry name" value="His_kinase"/>
    <property type="match status" value="1"/>
</dbReference>
<feature type="transmembrane region" description="Helical" evidence="1">
    <location>
        <begin position="294"/>
        <end position="312"/>
    </location>
</feature>
<feature type="transmembrane region" description="Helical" evidence="1">
    <location>
        <begin position="177"/>
        <end position="200"/>
    </location>
</feature>
<dbReference type="InterPro" id="IPR050640">
    <property type="entry name" value="Bact_2-comp_sensor_kinase"/>
</dbReference>